<dbReference type="EMBL" id="ML978127">
    <property type="protein sequence ID" value="KAF2098133.1"/>
    <property type="molecule type" value="Genomic_DNA"/>
</dbReference>
<dbReference type="AlphaFoldDB" id="A0A9P4IDQ2"/>
<dbReference type="CDD" id="cd09917">
    <property type="entry name" value="F-box_SF"/>
    <property type="match status" value="1"/>
</dbReference>
<accession>A0A9P4IDQ2</accession>
<dbReference type="InterPro" id="IPR036047">
    <property type="entry name" value="F-box-like_dom_sf"/>
</dbReference>
<evidence type="ECO:0000313" key="3">
    <source>
        <dbReference type="EMBL" id="KAF2098133.1"/>
    </source>
</evidence>
<dbReference type="PROSITE" id="PS50181">
    <property type="entry name" value="FBOX"/>
    <property type="match status" value="1"/>
</dbReference>
<gene>
    <name evidence="3" type="ORF">NA57DRAFT_76928</name>
</gene>
<dbReference type="SUPFAM" id="SSF81383">
    <property type="entry name" value="F-box domain"/>
    <property type="match status" value="1"/>
</dbReference>
<feature type="transmembrane region" description="Helical" evidence="1">
    <location>
        <begin position="201"/>
        <end position="219"/>
    </location>
</feature>
<evidence type="ECO:0000259" key="2">
    <source>
        <dbReference type="PROSITE" id="PS50181"/>
    </source>
</evidence>
<keyword evidence="1" id="KW-0472">Membrane</keyword>
<feature type="domain" description="F-box" evidence="2">
    <location>
        <begin position="18"/>
        <end position="67"/>
    </location>
</feature>
<evidence type="ECO:0000313" key="4">
    <source>
        <dbReference type="Proteomes" id="UP000799772"/>
    </source>
</evidence>
<name>A0A9P4IDQ2_9PEZI</name>
<dbReference type="Pfam" id="PF12937">
    <property type="entry name" value="F-box-like"/>
    <property type="match status" value="1"/>
</dbReference>
<dbReference type="Proteomes" id="UP000799772">
    <property type="component" value="Unassembled WGS sequence"/>
</dbReference>
<protein>
    <recommendedName>
        <fullName evidence="2">F-box domain-containing protein</fullName>
    </recommendedName>
</protein>
<feature type="transmembrane region" description="Helical" evidence="1">
    <location>
        <begin position="280"/>
        <end position="301"/>
    </location>
</feature>
<dbReference type="Gene3D" id="1.20.1280.50">
    <property type="match status" value="1"/>
</dbReference>
<keyword evidence="1" id="KW-1133">Transmembrane helix</keyword>
<keyword evidence="4" id="KW-1185">Reference proteome</keyword>
<proteinExistence type="predicted"/>
<reference evidence="3" key="1">
    <citation type="journal article" date="2020" name="Stud. Mycol.">
        <title>101 Dothideomycetes genomes: a test case for predicting lifestyles and emergence of pathogens.</title>
        <authorList>
            <person name="Haridas S."/>
            <person name="Albert R."/>
            <person name="Binder M."/>
            <person name="Bloem J."/>
            <person name="Labutti K."/>
            <person name="Salamov A."/>
            <person name="Andreopoulos B."/>
            <person name="Baker S."/>
            <person name="Barry K."/>
            <person name="Bills G."/>
            <person name="Bluhm B."/>
            <person name="Cannon C."/>
            <person name="Castanera R."/>
            <person name="Culley D."/>
            <person name="Daum C."/>
            <person name="Ezra D."/>
            <person name="Gonzalez J."/>
            <person name="Henrissat B."/>
            <person name="Kuo A."/>
            <person name="Liang C."/>
            <person name="Lipzen A."/>
            <person name="Lutzoni F."/>
            <person name="Magnuson J."/>
            <person name="Mondo S."/>
            <person name="Nolan M."/>
            <person name="Ohm R."/>
            <person name="Pangilinan J."/>
            <person name="Park H.-J."/>
            <person name="Ramirez L."/>
            <person name="Alfaro M."/>
            <person name="Sun H."/>
            <person name="Tritt A."/>
            <person name="Yoshinaga Y."/>
            <person name="Zwiers L.-H."/>
            <person name="Turgeon B."/>
            <person name="Goodwin S."/>
            <person name="Spatafora J."/>
            <person name="Crous P."/>
            <person name="Grigoriev I."/>
        </authorList>
    </citation>
    <scope>NUCLEOTIDE SEQUENCE</scope>
    <source>
        <strain evidence="3">CBS 133067</strain>
    </source>
</reference>
<dbReference type="InterPro" id="IPR001810">
    <property type="entry name" value="F-box_dom"/>
</dbReference>
<organism evidence="3 4">
    <name type="scientific">Rhizodiscina lignyota</name>
    <dbReference type="NCBI Taxonomy" id="1504668"/>
    <lineage>
        <taxon>Eukaryota</taxon>
        <taxon>Fungi</taxon>
        <taxon>Dikarya</taxon>
        <taxon>Ascomycota</taxon>
        <taxon>Pezizomycotina</taxon>
        <taxon>Dothideomycetes</taxon>
        <taxon>Pleosporomycetidae</taxon>
        <taxon>Aulographales</taxon>
        <taxon>Rhizodiscinaceae</taxon>
        <taxon>Rhizodiscina</taxon>
    </lineage>
</organism>
<evidence type="ECO:0000256" key="1">
    <source>
        <dbReference type="SAM" id="Phobius"/>
    </source>
</evidence>
<keyword evidence="1" id="KW-0812">Transmembrane</keyword>
<sequence>MSPPHSGTQYLTSTLPLKVSLQDLPPELLELIFLHVGALSILQLVKLRAVSQHWHDIIQYSPTLQRQLFLQTDGREKSGSMLTLHVSGQTLLSPASQPVNSPGPSNNQTSILFNPLLQHFGLRTTPNVERTKENVDNTTSHHNTFVRHGDWAFKVTRNLENPQGLTIGDLDDCLEKMTQTNEDDDEMFLVVPGRHMLAFQAYWMIFVFLNTIFAINDLFRKGSISSLFRILSLYRHASSPMGHCGLGVSGMTMGATVFRGNTTIPDDLRSLLRGWCSSQSLFAVYPLHLLACYLIIFYTWVQVPKT</sequence>
<comment type="caution">
    <text evidence="3">The sequence shown here is derived from an EMBL/GenBank/DDBJ whole genome shotgun (WGS) entry which is preliminary data.</text>
</comment>